<dbReference type="PANTHER" id="PTHR34883:SF15">
    <property type="entry name" value="EXTRACELLULAR SERINE-RICH PROTEIN"/>
    <property type="match status" value="1"/>
</dbReference>
<dbReference type="PANTHER" id="PTHR34883">
    <property type="entry name" value="SERINE-RICH PROTEIN, PUTATIVE-RELATED-RELATED"/>
    <property type="match status" value="1"/>
</dbReference>
<feature type="signal peptide" evidence="1">
    <location>
        <begin position="1"/>
        <end position="20"/>
    </location>
</feature>
<gene>
    <name evidence="2" type="ORF">TPAR_00962</name>
</gene>
<dbReference type="EMBL" id="PKSG01000097">
    <property type="protein sequence ID" value="POR38841.1"/>
    <property type="molecule type" value="Genomic_DNA"/>
</dbReference>
<dbReference type="CDD" id="cd00920">
    <property type="entry name" value="Cupredoxin"/>
    <property type="match status" value="1"/>
</dbReference>
<dbReference type="Gene3D" id="2.60.40.420">
    <property type="entry name" value="Cupredoxins - blue copper proteins"/>
    <property type="match status" value="1"/>
</dbReference>
<evidence type="ECO:0000313" key="2">
    <source>
        <dbReference type="EMBL" id="POR38841.1"/>
    </source>
</evidence>
<evidence type="ECO:0000256" key="1">
    <source>
        <dbReference type="SAM" id="SignalP"/>
    </source>
</evidence>
<sequence length="199" mass="19853">MPFTSLKVAVLSLLAANAAAKTIQIKVGENGNSFSPSSVTADKGDVIEYHFLKSTHDVVAGDFTKACSPLTAGGFYSGAIQPQGSNPSVFQVTVNSADPIFFYCSVASHCQGGMVGVVNPTSDKTLDTYSNTAKSASSNISPDAPFGGKLVSASDVTAPASSTTGSSPTQTKAASAAGHLSASLLAIAGVAAGAAAFLL</sequence>
<name>A0A2S4L8Y0_9HYPO</name>
<dbReference type="SUPFAM" id="SSF49503">
    <property type="entry name" value="Cupredoxins"/>
    <property type="match status" value="1"/>
</dbReference>
<dbReference type="STRING" id="94208.A0A2S4L8Y0"/>
<dbReference type="InterPro" id="IPR052953">
    <property type="entry name" value="Ser-rich/MCO-related"/>
</dbReference>
<dbReference type="OrthoDB" id="5421909at2759"/>
<evidence type="ECO:0008006" key="4">
    <source>
        <dbReference type="Google" id="ProtNLM"/>
    </source>
</evidence>
<proteinExistence type="predicted"/>
<accession>A0A2S4L8Y0</accession>
<comment type="caution">
    <text evidence="2">The sequence shown here is derived from an EMBL/GenBank/DDBJ whole genome shotgun (WGS) entry which is preliminary data.</text>
</comment>
<keyword evidence="1" id="KW-0732">Signal</keyword>
<feature type="chain" id="PRO_5015671527" description="Extracellular serine-rich protein" evidence="1">
    <location>
        <begin position="21"/>
        <end position="199"/>
    </location>
</feature>
<dbReference type="Proteomes" id="UP000237481">
    <property type="component" value="Unassembled WGS sequence"/>
</dbReference>
<protein>
    <recommendedName>
        <fullName evidence="4">Extracellular serine-rich protein</fullName>
    </recommendedName>
</protein>
<organism evidence="2 3">
    <name type="scientific">Tolypocladium paradoxum</name>
    <dbReference type="NCBI Taxonomy" id="94208"/>
    <lineage>
        <taxon>Eukaryota</taxon>
        <taxon>Fungi</taxon>
        <taxon>Dikarya</taxon>
        <taxon>Ascomycota</taxon>
        <taxon>Pezizomycotina</taxon>
        <taxon>Sordariomycetes</taxon>
        <taxon>Hypocreomycetidae</taxon>
        <taxon>Hypocreales</taxon>
        <taxon>Ophiocordycipitaceae</taxon>
        <taxon>Tolypocladium</taxon>
    </lineage>
</organism>
<reference evidence="2 3" key="1">
    <citation type="submission" date="2018-01" db="EMBL/GenBank/DDBJ databases">
        <title>Harnessing the power of phylogenomics to disentangle the directionality and signatures of interkingdom host jumping in the parasitic fungal genus Tolypocladium.</title>
        <authorList>
            <person name="Quandt C.A."/>
            <person name="Patterson W."/>
            <person name="Spatafora J.W."/>
        </authorList>
    </citation>
    <scope>NUCLEOTIDE SEQUENCE [LARGE SCALE GENOMIC DNA]</scope>
    <source>
        <strain evidence="2 3">NRBC 100945</strain>
    </source>
</reference>
<dbReference type="AlphaFoldDB" id="A0A2S4L8Y0"/>
<dbReference type="InterPro" id="IPR008972">
    <property type="entry name" value="Cupredoxin"/>
</dbReference>
<evidence type="ECO:0000313" key="3">
    <source>
        <dbReference type="Proteomes" id="UP000237481"/>
    </source>
</evidence>
<keyword evidence="3" id="KW-1185">Reference proteome</keyword>